<dbReference type="Proteomes" id="UP000245207">
    <property type="component" value="Unassembled WGS sequence"/>
</dbReference>
<dbReference type="InterPro" id="IPR046341">
    <property type="entry name" value="SET_dom_sf"/>
</dbReference>
<name>A0A2U1L084_ARTAN</name>
<evidence type="ECO:0000313" key="1">
    <source>
        <dbReference type="EMBL" id="PWA42380.1"/>
    </source>
</evidence>
<keyword evidence="2" id="KW-1185">Reference proteome</keyword>
<proteinExistence type="predicted"/>
<dbReference type="PANTHER" id="PTHR13271:SF134">
    <property type="entry name" value="OS01G0976450 PROTEIN"/>
    <property type="match status" value="1"/>
</dbReference>
<protein>
    <submittedName>
        <fullName evidence="1">SET domain-containing protein</fullName>
    </submittedName>
</protein>
<evidence type="ECO:0000313" key="2">
    <source>
        <dbReference type="Proteomes" id="UP000245207"/>
    </source>
</evidence>
<sequence>MMFDLVVAVVVLNDGFGGGDRLDGGGGRRGGGGLFASKPIQAGDCILKIPRSAHLTADNLHPSVSSLLGEFVDDGVKLALAVLLHQNLGQASEWAPYISCLPRVEEMHSTELEMEIEALEAILMDVFEPNTIDLVDPSELLVLSEHLPDLVDKAINVSIHLFSAA</sequence>
<organism evidence="1 2">
    <name type="scientific">Artemisia annua</name>
    <name type="common">Sweet wormwood</name>
    <dbReference type="NCBI Taxonomy" id="35608"/>
    <lineage>
        <taxon>Eukaryota</taxon>
        <taxon>Viridiplantae</taxon>
        <taxon>Streptophyta</taxon>
        <taxon>Embryophyta</taxon>
        <taxon>Tracheophyta</taxon>
        <taxon>Spermatophyta</taxon>
        <taxon>Magnoliopsida</taxon>
        <taxon>eudicotyledons</taxon>
        <taxon>Gunneridae</taxon>
        <taxon>Pentapetalae</taxon>
        <taxon>asterids</taxon>
        <taxon>campanulids</taxon>
        <taxon>Asterales</taxon>
        <taxon>Asteraceae</taxon>
        <taxon>Asteroideae</taxon>
        <taxon>Anthemideae</taxon>
        <taxon>Artemisiinae</taxon>
        <taxon>Artemisia</taxon>
    </lineage>
</organism>
<dbReference type="GO" id="GO:0016279">
    <property type="term" value="F:protein-lysine N-methyltransferase activity"/>
    <property type="evidence" value="ECO:0007669"/>
    <property type="project" value="TreeGrafter"/>
</dbReference>
<dbReference type="STRING" id="35608.A0A2U1L084"/>
<reference evidence="1 2" key="1">
    <citation type="journal article" date="2018" name="Mol. Plant">
        <title>The genome of Artemisia annua provides insight into the evolution of Asteraceae family and artemisinin biosynthesis.</title>
        <authorList>
            <person name="Shen Q."/>
            <person name="Zhang L."/>
            <person name="Liao Z."/>
            <person name="Wang S."/>
            <person name="Yan T."/>
            <person name="Shi P."/>
            <person name="Liu M."/>
            <person name="Fu X."/>
            <person name="Pan Q."/>
            <person name="Wang Y."/>
            <person name="Lv Z."/>
            <person name="Lu X."/>
            <person name="Zhang F."/>
            <person name="Jiang W."/>
            <person name="Ma Y."/>
            <person name="Chen M."/>
            <person name="Hao X."/>
            <person name="Li L."/>
            <person name="Tang Y."/>
            <person name="Lv G."/>
            <person name="Zhou Y."/>
            <person name="Sun X."/>
            <person name="Brodelius P.E."/>
            <person name="Rose J.K.C."/>
            <person name="Tang K."/>
        </authorList>
    </citation>
    <scope>NUCLEOTIDE SEQUENCE [LARGE SCALE GENOMIC DNA]</scope>
    <source>
        <strain evidence="2">cv. Huhao1</strain>
        <tissue evidence="1">Leaf</tissue>
    </source>
</reference>
<dbReference type="Gene3D" id="3.90.1410.10">
    <property type="entry name" value="set domain protein methyltransferase, domain 1"/>
    <property type="match status" value="1"/>
</dbReference>
<dbReference type="EMBL" id="PKPP01012441">
    <property type="protein sequence ID" value="PWA42380.1"/>
    <property type="molecule type" value="Genomic_DNA"/>
</dbReference>
<gene>
    <name evidence="1" type="ORF">CTI12_AA497260</name>
</gene>
<dbReference type="AlphaFoldDB" id="A0A2U1L084"/>
<dbReference type="InterPro" id="IPR050600">
    <property type="entry name" value="SETD3_SETD6_MTase"/>
</dbReference>
<dbReference type="OrthoDB" id="441812at2759"/>
<dbReference type="SUPFAM" id="SSF82199">
    <property type="entry name" value="SET domain"/>
    <property type="match status" value="1"/>
</dbReference>
<accession>A0A2U1L084</accession>
<comment type="caution">
    <text evidence="1">The sequence shown here is derived from an EMBL/GenBank/DDBJ whole genome shotgun (WGS) entry which is preliminary data.</text>
</comment>
<dbReference type="PANTHER" id="PTHR13271">
    <property type="entry name" value="UNCHARACTERIZED PUTATIVE METHYLTRANSFERASE"/>
    <property type="match status" value="1"/>
</dbReference>